<dbReference type="Pfam" id="PF00656">
    <property type="entry name" value="Peptidase_C14"/>
    <property type="match status" value="2"/>
</dbReference>
<dbReference type="InterPro" id="IPR050452">
    <property type="entry name" value="Metacaspase"/>
</dbReference>
<dbReference type="Proteomes" id="UP001372338">
    <property type="component" value="Unassembled WGS sequence"/>
</dbReference>
<accession>A0AAN9EAW8</accession>
<evidence type="ECO:0000313" key="5">
    <source>
        <dbReference type="Proteomes" id="UP001372338"/>
    </source>
</evidence>
<evidence type="ECO:0000259" key="3">
    <source>
        <dbReference type="Pfam" id="PF00656"/>
    </source>
</evidence>
<feature type="domain" description="Peptidase C14 caspase" evidence="3">
    <location>
        <begin position="574"/>
        <end position="800"/>
    </location>
</feature>
<evidence type="ECO:0000313" key="4">
    <source>
        <dbReference type="EMBL" id="KAK7246745.1"/>
    </source>
</evidence>
<protein>
    <recommendedName>
        <fullName evidence="3">Peptidase C14 caspase domain-containing protein</fullName>
    </recommendedName>
</protein>
<dbReference type="GO" id="GO:0006508">
    <property type="term" value="P:proteolysis"/>
    <property type="evidence" value="ECO:0007669"/>
    <property type="project" value="InterPro"/>
</dbReference>
<dbReference type="Gene3D" id="3.40.50.12660">
    <property type="match status" value="2"/>
</dbReference>
<evidence type="ECO:0000256" key="1">
    <source>
        <dbReference type="ARBA" id="ARBA00009005"/>
    </source>
</evidence>
<comment type="similarity">
    <text evidence="1">Belongs to the peptidase C14B family.</text>
</comment>
<proteinExistence type="inferred from homology"/>
<dbReference type="InterPro" id="IPR029030">
    <property type="entry name" value="Caspase-like_dom_sf"/>
</dbReference>
<dbReference type="InterPro" id="IPR011600">
    <property type="entry name" value="Pept_C14_caspase"/>
</dbReference>
<feature type="domain" description="Peptidase C14 caspase" evidence="3">
    <location>
        <begin position="228"/>
        <end position="370"/>
    </location>
</feature>
<dbReference type="AlphaFoldDB" id="A0AAN9EAW8"/>
<feature type="region of interest" description="Disordered" evidence="2">
    <location>
        <begin position="69"/>
        <end position="97"/>
    </location>
</feature>
<dbReference type="EMBL" id="JAYWIO010000008">
    <property type="protein sequence ID" value="KAK7246745.1"/>
    <property type="molecule type" value="Genomic_DNA"/>
</dbReference>
<dbReference type="SUPFAM" id="SSF52129">
    <property type="entry name" value="Caspase-like"/>
    <property type="match status" value="1"/>
</dbReference>
<keyword evidence="5" id="KW-1185">Reference proteome</keyword>
<organism evidence="4 5">
    <name type="scientific">Crotalaria pallida</name>
    <name type="common">Smooth rattlebox</name>
    <name type="synonym">Crotalaria striata</name>
    <dbReference type="NCBI Taxonomy" id="3830"/>
    <lineage>
        <taxon>Eukaryota</taxon>
        <taxon>Viridiplantae</taxon>
        <taxon>Streptophyta</taxon>
        <taxon>Embryophyta</taxon>
        <taxon>Tracheophyta</taxon>
        <taxon>Spermatophyta</taxon>
        <taxon>Magnoliopsida</taxon>
        <taxon>eudicotyledons</taxon>
        <taxon>Gunneridae</taxon>
        <taxon>Pentapetalae</taxon>
        <taxon>rosids</taxon>
        <taxon>fabids</taxon>
        <taxon>Fabales</taxon>
        <taxon>Fabaceae</taxon>
        <taxon>Papilionoideae</taxon>
        <taxon>50 kb inversion clade</taxon>
        <taxon>genistoids sensu lato</taxon>
        <taxon>core genistoids</taxon>
        <taxon>Crotalarieae</taxon>
        <taxon>Crotalaria</taxon>
    </lineage>
</organism>
<reference evidence="4 5" key="1">
    <citation type="submission" date="2024-01" db="EMBL/GenBank/DDBJ databases">
        <title>The genomes of 5 underutilized Papilionoideae crops provide insights into root nodulation and disease resistanc.</title>
        <authorList>
            <person name="Yuan L."/>
        </authorList>
    </citation>
    <scope>NUCLEOTIDE SEQUENCE [LARGE SCALE GENOMIC DNA]</scope>
    <source>
        <strain evidence="4">ZHUSHIDOU_FW_LH</strain>
        <tissue evidence="4">Leaf</tissue>
    </source>
</reference>
<comment type="caution">
    <text evidence="4">The sequence shown here is derived from an EMBL/GenBank/DDBJ whole genome shotgun (WGS) entry which is preliminary data.</text>
</comment>
<sequence length="905" mass="99824">MLKSSQPEPNEEKNKAIAETLGAGLQSIFYGRGNPINKGIVNITGSVTGNGNGSIYVTVNNVRNYYYSYPPHSPQSPPEPTHEPSSREYGGSGYNNKFLENKRLDNASTNAFLLSKSSPSIPSSSYDRSFKINSSSISQPSGKAKVTCSVCKKELVVSSIDSTAYYCHACQERSAITKSISVYEQSRKEKDDGANMLKHNNINANLLLIKPIPSTSSFSSSLSKRGNRRAVLWGVTYGKRKYRLRGTINDINNMKALLVENFKFPIDCIRVLSDETNHVNLSPTKRNILESLKWLVEDSQPGDSLVFYLSKHGLRQDDSGKDEIDGFDETICPVDDSVKGEMISGDEINSTIVWPVKKGVTLHVIVDGSYRGTIPDLIGIWNWEDNKPAGTIRKHTSGGLVICLSACEDSKVLTYLITKIIRDCPGITYGNLLNMMHGEIAEAYSFNMHNRIFQRMVAQDQPETDEENYNALGVGFQSILDGSVKQINKGAVNLTGRVIGNGNGSIHVTVTNVRNYYSSSQPLLPSYDQSREDSSGAKLFKHVHWDNANRNGTSASKSYLSTTSSSSLSSTRNKLAVLCGVTYGKRKFSLEGTINDVLNMKELLVKNFKFPIDCIRILTEEAREPYLIPTRRNILDSLRWLVKDCQPGDSLVFYFSGHGLKQADSNNDEIDGFDEALCPVDFMKEGTITDDEINSIIVRPLTRGVTLHAIVDAGHSGTVLDLIGIWKWENGKPFTVRKHTMGGLAICLSACEDSQVATDTKAFGQKRMSGVLTNLLTKTIRDCPGITYGSLLNMIHSEIKNINGSDGFMKLIFQRKVARVGFPLLAIILKRCYITDSSHFSYPLHCLIKKESNQSVKTVGDDSTSECTHPVLKATVFKGGDCATIQILSEVRSFILGVAHCKGFA</sequence>
<name>A0AAN9EAW8_CROPI</name>
<dbReference type="PANTHER" id="PTHR48104">
    <property type="entry name" value="METACASPASE-4"/>
    <property type="match status" value="1"/>
</dbReference>
<dbReference type="GO" id="GO:0004197">
    <property type="term" value="F:cysteine-type endopeptidase activity"/>
    <property type="evidence" value="ECO:0007669"/>
    <property type="project" value="InterPro"/>
</dbReference>
<dbReference type="GO" id="GO:0005737">
    <property type="term" value="C:cytoplasm"/>
    <property type="evidence" value="ECO:0007669"/>
    <property type="project" value="TreeGrafter"/>
</dbReference>
<gene>
    <name evidence="4" type="ORF">RIF29_41615</name>
</gene>
<dbReference type="PANTHER" id="PTHR48104:SF2">
    <property type="entry name" value="METACASPASE-1-LIKE ISOFORM X1"/>
    <property type="match status" value="1"/>
</dbReference>
<evidence type="ECO:0000256" key="2">
    <source>
        <dbReference type="SAM" id="MobiDB-lite"/>
    </source>
</evidence>